<sequence length="136" mass="15602">MKMTPDALEDILKSGTISFLMKKHINDCSDCQSIVLDYSSHYTIPESVFKRPIEKQRLLWLGAELENADKEEVPEKVTKKKKKLSANVEEPIDELGSTPGKFSKFLAFCSRYKKWILAIGYLALIYPIFRLVIAFL</sequence>
<dbReference type="EMBL" id="RQGF01000014">
    <property type="protein sequence ID" value="TGL63018.1"/>
    <property type="molecule type" value="Genomic_DNA"/>
</dbReference>
<comment type="caution">
    <text evidence="2">The sequence shown here is derived from an EMBL/GenBank/DDBJ whole genome shotgun (WGS) entry which is preliminary data.</text>
</comment>
<name>A0A4R9K8Q9_9LEPT</name>
<evidence type="ECO:0000313" key="2">
    <source>
        <dbReference type="EMBL" id="TGL63018.1"/>
    </source>
</evidence>
<feature type="transmembrane region" description="Helical" evidence="1">
    <location>
        <begin position="115"/>
        <end position="135"/>
    </location>
</feature>
<evidence type="ECO:0000256" key="1">
    <source>
        <dbReference type="SAM" id="Phobius"/>
    </source>
</evidence>
<evidence type="ECO:0000313" key="3">
    <source>
        <dbReference type="Proteomes" id="UP000297762"/>
    </source>
</evidence>
<keyword evidence="1" id="KW-0472">Membrane</keyword>
<keyword evidence="1" id="KW-0812">Transmembrane</keyword>
<gene>
    <name evidence="2" type="ORF">EHQ64_07275</name>
</gene>
<dbReference type="OrthoDB" id="342456at2"/>
<organism evidence="2 3">
    <name type="scientific">Leptospira sarikeiensis</name>
    <dbReference type="NCBI Taxonomy" id="2484943"/>
    <lineage>
        <taxon>Bacteria</taxon>
        <taxon>Pseudomonadati</taxon>
        <taxon>Spirochaetota</taxon>
        <taxon>Spirochaetia</taxon>
        <taxon>Leptospirales</taxon>
        <taxon>Leptospiraceae</taxon>
        <taxon>Leptospira</taxon>
    </lineage>
</organism>
<reference evidence="2" key="1">
    <citation type="journal article" date="2019" name="PLoS Negl. Trop. Dis.">
        <title>Revisiting the worldwide diversity of Leptospira species in the environment.</title>
        <authorList>
            <person name="Vincent A.T."/>
            <person name="Schiettekatte O."/>
            <person name="Bourhy P."/>
            <person name="Veyrier F.J."/>
            <person name="Picardeau M."/>
        </authorList>
    </citation>
    <scope>NUCLEOTIDE SEQUENCE [LARGE SCALE GENOMIC DNA]</scope>
    <source>
        <strain evidence="2">201702455</strain>
    </source>
</reference>
<accession>A0A4R9K8Q9</accession>
<proteinExistence type="predicted"/>
<dbReference type="AlphaFoldDB" id="A0A4R9K8Q9"/>
<protein>
    <submittedName>
        <fullName evidence="2">Uncharacterized protein</fullName>
    </submittedName>
</protein>
<dbReference type="Proteomes" id="UP000297762">
    <property type="component" value="Unassembled WGS sequence"/>
</dbReference>
<keyword evidence="1" id="KW-1133">Transmembrane helix</keyword>
<keyword evidence="3" id="KW-1185">Reference proteome</keyword>